<dbReference type="PANTHER" id="PTHR47765:SF2">
    <property type="entry name" value="EXONUCLEASE MUT-7 HOMOLOG"/>
    <property type="match status" value="1"/>
</dbReference>
<dbReference type="Pfam" id="PF01612">
    <property type="entry name" value="DNA_pol_A_exo1"/>
    <property type="match status" value="1"/>
</dbReference>
<dbReference type="InterPro" id="IPR002562">
    <property type="entry name" value="3'-5'_exonuclease_dom"/>
</dbReference>
<proteinExistence type="predicted"/>
<dbReference type="PANTHER" id="PTHR47765">
    <property type="entry name" value="3'-5' EXONUCLEASE DOMAIN-CONTAINING PROTEIN"/>
    <property type="match status" value="1"/>
</dbReference>
<dbReference type="AlphaFoldDB" id="A0ABD3RIN8"/>
<name>A0ABD3RIN8_9STRA</name>
<evidence type="ECO:0000259" key="2">
    <source>
        <dbReference type="SMART" id="SM00474"/>
    </source>
</evidence>
<evidence type="ECO:0000256" key="1">
    <source>
        <dbReference type="SAM" id="SignalP"/>
    </source>
</evidence>
<dbReference type="EMBL" id="JALLPB020000334">
    <property type="protein sequence ID" value="KAL3810371.1"/>
    <property type="molecule type" value="Genomic_DNA"/>
</dbReference>
<protein>
    <recommendedName>
        <fullName evidence="2">3'-5' exonuclease domain-containing protein</fullName>
    </recommendedName>
</protein>
<gene>
    <name evidence="3" type="ORF">ACHAXA_007705</name>
</gene>
<feature type="signal peptide" evidence="1">
    <location>
        <begin position="1"/>
        <end position="17"/>
    </location>
</feature>
<dbReference type="InterPro" id="IPR052408">
    <property type="entry name" value="Exonuclease_MUT-7-like"/>
</dbReference>
<dbReference type="Gene3D" id="3.30.420.10">
    <property type="entry name" value="Ribonuclease H-like superfamily/Ribonuclease H"/>
    <property type="match status" value="1"/>
</dbReference>
<dbReference type="SMART" id="SM00474">
    <property type="entry name" value="35EXOc"/>
    <property type="match status" value="1"/>
</dbReference>
<sequence length="857" mass="95101">MILLIVLLAVVINFVLATSTQSSNIGPSERASRTIPTKRVLQWAAAFEPATVATQALRTASHTRKVRVDRTRWCPVPVPLGVTKAVVVARRQGIFRPKSSILEGRLGEYYVDSPVRMEKLTTISANADNRDQQSAVDHICSILRDSIRSIECANEAIDVPRTVQGAIHTLHRLKSRTLSFGTDEAGGVSDDTTDIDKKYPSKGESGNILRELTCDAYTAVGALHELVHRVNLSRRQPNKSSVHAWKALESVVNSTIYAESADDVGDTEASDLSTTLALLAVGLALSMDSTDASVTKMIAGAILPRGHRYLFNRKGTSTVHVIAHAMARAAVLGLLRLAIETVAKSTNDDNCCIDLQIVAKIESGFSVGEFGRMLNIGDEELSKAAADLVASVIHGADTNEHRLLVSKDITAPIFSIIANIRPWNRVRVERLVRIAASIDLWYSAELLCDAAIDTVLSSQPTFATQKGQKQKVATSFSIEQETEPLEAEYSLIPSLPQNSIAHLAAGAIIDVTFDNRLYQRADVFASKYFSFSGPERFAEARFMHACDTIDKVIKRRQVQIIDKQIERVDEMVARLSIDSHKCANRTSWHGEGGATENMSLRIREFSLRRLRAANMHTVAMRLAKLWDMQYKHDPIQIMEELKKRRLTYLQWDDDVCPGGPLPELISDPDDLLMQFNVLTGGETVGFDCEFHESINFVALLQLATTTSCLLIDIPSLTVTKDGCDALRSTVGKMFTRSSDAQRQRVIGFACNEDIKRLRNSPCHTMDHWFPQNDYLHVEDLRNIIAETSPIDGLQHFGLSRACKVFLGKQLDKSEQCSDWLIRPLSPEQREYACLDAYACAAIHSRIMNSQNKMSVEK</sequence>
<organism evidence="3 4">
    <name type="scientific">Cyclostephanos tholiformis</name>
    <dbReference type="NCBI Taxonomy" id="382380"/>
    <lineage>
        <taxon>Eukaryota</taxon>
        <taxon>Sar</taxon>
        <taxon>Stramenopiles</taxon>
        <taxon>Ochrophyta</taxon>
        <taxon>Bacillariophyta</taxon>
        <taxon>Coscinodiscophyceae</taxon>
        <taxon>Thalassiosirophycidae</taxon>
        <taxon>Stephanodiscales</taxon>
        <taxon>Stephanodiscaceae</taxon>
        <taxon>Cyclostephanos</taxon>
    </lineage>
</organism>
<feature type="domain" description="3'-5' exonuclease" evidence="2">
    <location>
        <begin position="662"/>
        <end position="851"/>
    </location>
</feature>
<dbReference type="InterPro" id="IPR036397">
    <property type="entry name" value="RNaseH_sf"/>
</dbReference>
<evidence type="ECO:0000313" key="4">
    <source>
        <dbReference type="Proteomes" id="UP001530377"/>
    </source>
</evidence>
<comment type="caution">
    <text evidence="3">The sequence shown here is derived from an EMBL/GenBank/DDBJ whole genome shotgun (WGS) entry which is preliminary data.</text>
</comment>
<keyword evidence="1" id="KW-0732">Signal</keyword>
<dbReference type="InterPro" id="IPR012337">
    <property type="entry name" value="RNaseH-like_sf"/>
</dbReference>
<accession>A0ABD3RIN8</accession>
<keyword evidence="4" id="KW-1185">Reference proteome</keyword>
<reference evidence="3 4" key="1">
    <citation type="submission" date="2024-10" db="EMBL/GenBank/DDBJ databases">
        <title>Updated reference genomes for cyclostephanoid diatoms.</title>
        <authorList>
            <person name="Roberts W.R."/>
            <person name="Alverson A.J."/>
        </authorList>
    </citation>
    <scope>NUCLEOTIDE SEQUENCE [LARGE SCALE GENOMIC DNA]</scope>
    <source>
        <strain evidence="3 4">AJA228-03</strain>
    </source>
</reference>
<dbReference type="Proteomes" id="UP001530377">
    <property type="component" value="Unassembled WGS sequence"/>
</dbReference>
<evidence type="ECO:0000313" key="3">
    <source>
        <dbReference type="EMBL" id="KAL3810371.1"/>
    </source>
</evidence>
<feature type="chain" id="PRO_5044809491" description="3'-5' exonuclease domain-containing protein" evidence="1">
    <location>
        <begin position="18"/>
        <end position="857"/>
    </location>
</feature>
<dbReference type="SUPFAM" id="SSF53098">
    <property type="entry name" value="Ribonuclease H-like"/>
    <property type="match status" value="1"/>
</dbReference>